<dbReference type="InterPro" id="IPR015882">
    <property type="entry name" value="HEX_bac_N"/>
</dbReference>
<dbReference type="Proteomes" id="UP000321926">
    <property type="component" value="Unassembled WGS sequence"/>
</dbReference>
<name>A0A5C8JH55_9BACT</name>
<evidence type="ECO:0000256" key="5">
    <source>
        <dbReference type="ARBA" id="ARBA00023295"/>
    </source>
</evidence>
<dbReference type="Gene3D" id="2.60.40.290">
    <property type="match status" value="1"/>
</dbReference>
<dbReference type="PANTHER" id="PTHR22600:SF57">
    <property type="entry name" value="BETA-N-ACETYLHEXOSAMINIDASE"/>
    <property type="match status" value="1"/>
</dbReference>
<dbReference type="PANTHER" id="PTHR22600">
    <property type="entry name" value="BETA-HEXOSAMINIDASE"/>
    <property type="match status" value="1"/>
</dbReference>
<dbReference type="Gene3D" id="2.60.40.10">
    <property type="entry name" value="Immunoglobulins"/>
    <property type="match status" value="1"/>
</dbReference>
<comment type="catalytic activity">
    <reaction evidence="1">
        <text>Hydrolysis of terminal non-reducing N-acetyl-D-hexosamine residues in N-acetyl-beta-D-hexosaminides.</text>
        <dbReference type="EC" id="3.2.1.52"/>
    </reaction>
</comment>
<evidence type="ECO:0000256" key="1">
    <source>
        <dbReference type="ARBA" id="ARBA00001231"/>
    </source>
</evidence>
<protein>
    <recommendedName>
        <fullName evidence="3">beta-N-acetylhexosaminidase</fullName>
        <ecNumber evidence="3">3.2.1.52</ecNumber>
    </recommendedName>
    <alternativeName>
        <fullName evidence="6">Beta-N-acetylhexosaminidase</fullName>
    </alternativeName>
    <alternativeName>
        <fullName evidence="7">N-acetyl-beta-glucosaminidase</fullName>
    </alternativeName>
</protein>
<keyword evidence="9" id="KW-0732">Signal</keyword>
<dbReference type="EMBL" id="VRTY01000072">
    <property type="protein sequence ID" value="TXK36711.1"/>
    <property type="molecule type" value="Genomic_DNA"/>
</dbReference>
<dbReference type="GO" id="GO:0004563">
    <property type="term" value="F:beta-N-acetylhexosaminidase activity"/>
    <property type="evidence" value="ECO:0007669"/>
    <property type="project" value="UniProtKB-EC"/>
</dbReference>
<dbReference type="InterPro" id="IPR025705">
    <property type="entry name" value="Beta_hexosaminidase_sua/sub"/>
</dbReference>
<evidence type="ECO:0000256" key="2">
    <source>
        <dbReference type="ARBA" id="ARBA00006285"/>
    </source>
</evidence>
<feature type="domain" description="Chitobiase/beta-hexosaminidases N-terminal" evidence="10">
    <location>
        <begin position="27"/>
        <end position="187"/>
    </location>
</feature>
<dbReference type="InterPro" id="IPR015883">
    <property type="entry name" value="Glyco_hydro_20_cat"/>
</dbReference>
<dbReference type="SMART" id="SM01081">
    <property type="entry name" value="CHB_HEX"/>
    <property type="match status" value="1"/>
</dbReference>
<evidence type="ECO:0000256" key="3">
    <source>
        <dbReference type="ARBA" id="ARBA00012663"/>
    </source>
</evidence>
<dbReference type="InterPro" id="IPR029018">
    <property type="entry name" value="Hex-like_dom2"/>
</dbReference>
<dbReference type="GO" id="GO:0005975">
    <property type="term" value="P:carbohydrate metabolic process"/>
    <property type="evidence" value="ECO:0007669"/>
    <property type="project" value="InterPro"/>
</dbReference>
<dbReference type="InterPro" id="IPR008965">
    <property type="entry name" value="CBM2/CBM3_carb-bd_dom_sf"/>
</dbReference>
<dbReference type="SUPFAM" id="SSF51445">
    <property type="entry name" value="(Trans)glycosidases"/>
    <property type="match status" value="1"/>
</dbReference>
<dbReference type="CDD" id="cd02847">
    <property type="entry name" value="E_set_Chitobiase_C"/>
    <property type="match status" value="1"/>
</dbReference>
<dbReference type="SUPFAM" id="SSF49384">
    <property type="entry name" value="Carbohydrate-binding domain"/>
    <property type="match status" value="1"/>
</dbReference>
<reference evidence="11 12" key="1">
    <citation type="submission" date="2019-08" db="EMBL/GenBank/DDBJ databases">
        <authorList>
            <person name="Shi S."/>
        </authorList>
    </citation>
    <scope>NUCLEOTIDE SEQUENCE [LARGE SCALE GENOMIC DNA]</scope>
    <source>
        <strain evidence="11 12">GY10130</strain>
    </source>
</reference>
<feature type="chain" id="PRO_5022811380" description="beta-N-acetylhexosaminidase" evidence="9">
    <location>
        <begin position="22"/>
        <end position="843"/>
    </location>
</feature>
<dbReference type="InterPro" id="IPR004867">
    <property type="entry name" value="CHB_C_dom"/>
</dbReference>
<dbReference type="Pfam" id="PF02838">
    <property type="entry name" value="Glyco_hydro_20b"/>
    <property type="match status" value="1"/>
</dbReference>
<dbReference type="Pfam" id="PF00728">
    <property type="entry name" value="Glyco_hydro_20"/>
    <property type="match status" value="1"/>
</dbReference>
<feature type="signal peptide" evidence="9">
    <location>
        <begin position="1"/>
        <end position="21"/>
    </location>
</feature>
<keyword evidence="4 11" id="KW-0378">Hydrolase</keyword>
<dbReference type="Gene3D" id="3.20.20.80">
    <property type="entry name" value="Glycosidases"/>
    <property type="match status" value="1"/>
</dbReference>
<evidence type="ECO:0000313" key="11">
    <source>
        <dbReference type="EMBL" id="TXK36711.1"/>
    </source>
</evidence>
<dbReference type="Pfam" id="PF03173">
    <property type="entry name" value="CHB_HEX"/>
    <property type="match status" value="1"/>
</dbReference>
<dbReference type="EC" id="3.2.1.52" evidence="3"/>
<dbReference type="PRINTS" id="PR00738">
    <property type="entry name" value="GLHYDRLASE20"/>
</dbReference>
<evidence type="ECO:0000259" key="10">
    <source>
        <dbReference type="SMART" id="SM01081"/>
    </source>
</evidence>
<evidence type="ECO:0000256" key="7">
    <source>
        <dbReference type="ARBA" id="ARBA00033000"/>
    </source>
</evidence>
<evidence type="ECO:0000256" key="6">
    <source>
        <dbReference type="ARBA" id="ARBA00030512"/>
    </source>
</evidence>
<dbReference type="GO" id="GO:0030247">
    <property type="term" value="F:polysaccharide binding"/>
    <property type="evidence" value="ECO:0007669"/>
    <property type="project" value="InterPro"/>
</dbReference>
<dbReference type="AlphaFoldDB" id="A0A5C8JH55"/>
<dbReference type="SUPFAM" id="SSF55545">
    <property type="entry name" value="beta-N-acetylhexosaminidase-like domain"/>
    <property type="match status" value="1"/>
</dbReference>
<keyword evidence="5" id="KW-0326">Glycosidase</keyword>
<evidence type="ECO:0000256" key="9">
    <source>
        <dbReference type="SAM" id="SignalP"/>
    </source>
</evidence>
<dbReference type="Pfam" id="PF03174">
    <property type="entry name" value="CHB_HEX_C"/>
    <property type="match status" value="1"/>
</dbReference>
<dbReference type="GO" id="GO:0030203">
    <property type="term" value="P:glycosaminoglycan metabolic process"/>
    <property type="evidence" value="ECO:0007669"/>
    <property type="project" value="TreeGrafter"/>
</dbReference>
<evidence type="ECO:0000256" key="8">
    <source>
        <dbReference type="PIRSR" id="PIRSR625705-1"/>
    </source>
</evidence>
<comment type="similarity">
    <text evidence="2">Belongs to the glycosyl hydrolase 20 family.</text>
</comment>
<dbReference type="InterPro" id="IPR017853">
    <property type="entry name" value="GH"/>
</dbReference>
<keyword evidence="12" id="KW-1185">Reference proteome</keyword>
<dbReference type="Gene3D" id="3.30.379.10">
    <property type="entry name" value="Chitobiase/beta-hexosaminidase domain 2-like"/>
    <property type="match status" value="1"/>
</dbReference>
<dbReference type="InterPro" id="IPR004866">
    <property type="entry name" value="CHB/HEX_N_dom"/>
</dbReference>
<comment type="caution">
    <text evidence="11">The sequence shown here is derived from an EMBL/GenBank/DDBJ whole genome shotgun (WGS) entry which is preliminary data.</text>
</comment>
<organism evidence="11 12">
    <name type="scientific">Pontibacter qinzhouensis</name>
    <dbReference type="NCBI Taxonomy" id="2603253"/>
    <lineage>
        <taxon>Bacteria</taxon>
        <taxon>Pseudomonadati</taxon>
        <taxon>Bacteroidota</taxon>
        <taxon>Cytophagia</taxon>
        <taxon>Cytophagales</taxon>
        <taxon>Hymenobacteraceae</taxon>
        <taxon>Pontibacter</taxon>
    </lineage>
</organism>
<dbReference type="InterPro" id="IPR013783">
    <property type="entry name" value="Ig-like_fold"/>
</dbReference>
<evidence type="ECO:0000313" key="12">
    <source>
        <dbReference type="Proteomes" id="UP000321926"/>
    </source>
</evidence>
<dbReference type="InterPro" id="IPR012291">
    <property type="entry name" value="CBM2_carb-bd_dom_sf"/>
</dbReference>
<feature type="active site" description="Proton donor" evidence="8">
    <location>
        <position position="514"/>
    </location>
</feature>
<sequence length="843" mass="93021">MLIRFLITTLFLLYGSALATAQNVDPGKLQLTWEVKKINYQGKSQTLAVLAITNHDRVALPASGWTLYFNSSKTHAAVSGEVQMEALNGDLNRIVPTSRFTGLPPGKSHQIEYVASGKAMNYKDAPTGFYLVWDVVPSKGLAIPDPVQKPLAAANHDGHITPAIIFERNKSIKDIPAENLPPIFPTPVTYQKGEGSFIVDASTSLQTDPLFKQEANLLAKELESMLGARLRVGAGTKDKAIVLKQVPGLGPEAYQLQVTPERVVISASAPAGAFYGIQSFKSLLPPTAWATNQENYTITAVAVSDAPRFGYRAFMLDVARNFQTKQQVLKVLDLMALYKLNVLHFHLNDDEGWRLEIPGLPELTAVGAKRAHTLSSKQHLQPSHGSGPDTTNAFGSGYYSQADFIEILQYATARHIQVIPEIETPGHARAAIKAMDARYEKYMRAGKKAEAAKYLLRDLQDQSVYRSVQRWNDNVLNVALPSSYAFIEKVVSEIAFMYQQADAPLSNIHMGGDEVPAGVWEKSPAVLALQSQNPQIKSTDDLWTYYFGKVNNILKAKGLYMSGWEEVALQKTKVNGKTRYVTNPALAKENVHAYVWNIVWGWGSEDRAYKLANAGYKTILAPATNFYFDMAYQKDFDEIGTYWATFSDLEASFSFVPFDYYKTARTPEGKAIEKSAFAGKERLTEAGKANIVGLQCLLWTETIRSTGRLEYMLLPKMLGFAERAWAKDPAWATATQPVAADPAYKEAWSQFVNVLGKRELPRLNSYAGGFQYRIPSAGAVVENGQVKVNCQLPGFVIRYTTDGAEPTATSPLYQGPINTKGTVQLKVFNSAGRSGNTTTIVNR</sequence>
<dbReference type="OrthoDB" id="9763537at2"/>
<evidence type="ECO:0000256" key="4">
    <source>
        <dbReference type="ARBA" id="ARBA00022801"/>
    </source>
</evidence>
<dbReference type="SUPFAM" id="SSF81296">
    <property type="entry name" value="E set domains"/>
    <property type="match status" value="1"/>
</dbReference>
<dbReference type="InterPro" id="IPR014756">
    <property type="entry name" value="Ig_E-set"/>
</dbReference>
<dbReference type="RefSeq" id="WP_147922957.1">
    <property type="nucleotide sequence ID" value="NZ_VRTY01000072.1"/>
</dbReference>
<dbReference type="GO" id="GO:0016020">
    <property type="term" value="C:membrane"/>
    <property type="evidence" value="ECO:0007669"/>
    <property type="project" value="TreeGrafter"/>
</dbReference>
<accession>A0A5C8JH55</accession>
<gene>
    <name evidence="11" type="ORF">FVR03_16980</name>
</gene>
<proteinExistence type="inferred from homology"/>